<dbReference type="RefSeq" id="WP_209841868.1">
    <property type="nucleotide sequence ID" value="NZ_JAGGJP010000012.1"/>
</dbReference>
<dbReference type="EMBL" id="JBHSNA010000012">
    <property type="protein sequence ID" value="MFC5567229.1"/>
    <property type="molecule type" value="Genomic_DNA"/>
</dbReference>
<evidence type="ECO:0000256" key="4">
    <source>
        <dbReference type="ARBA" id="ARBA00023136"/>
    </source>
</evidence>
<keyword evidence="3 5" id="KW-1133">Transmembrane helix</keyword>
<proteinExistence type="predicted"/>
<evidence type="ECO:0000256" key="2">
    <source>
        <dbReference type="ARBA" id="ARBA00022692"/>
    </source>
</evidence>
<keyword evidence="4 5" id="KW-0472">Membrane</keyword>
<sequence length="49" mass="5041">MLLPLALPGLASGGLIIFMMSLGYFITPALSGGTSNMMLAQVIASRSRA</sequence>
<comment type="subcellular location">
    <subcellularLocation>
        <location evidence="1">Membrane</location>
        <topology evidence="1">Multi-pass membrane protein</topology>
    </subcellularLocation>
</comment>
<protein>
    <submittedName>
        <fullName evidence="6">Uncharacterized protein</fullName>
    </submittedName>
</protein>
<dbReference type="SUPFAM" id="SSF161098">
    <property type="entry name" value="MetI-like"/>
    <property type="match status" value="1"/>
</dbReference>
<evidence type="ECO:0000313" key="7">
    <source>
        <dbReference type="Proteomes" id="UP001596056"/>
    </source>
</evidence>
<comment type="caution">
    <text evidence="6">The sequence shown here is derived from an EMBL/GenBank/DDBJ whole genome shotgun (WGS) entry which is preliminary data.</text>
</comment>
<dbReference type="InterPro" id="IPR035906">
    <property type="entry name" value="MetI-like_sf"/>
</dbReference>
<keyword evidence="2 5" id="KW-0812">Transmembrane</keyword>
<accession>A0ABW0SF07</accession>
<evidence type="ECO:0000313" key="6">
    <source>
        <dbReference type="EMBL" id="MFC5567229.1"/>
    </source>
</evidence>
<evidence type="ECO:0000256" key="5">
    <source>
        <dbReference type="SAM" id="Phobius"/>
    </source>
</evidence>
<evidence type="ECO:0000256" key="3">
    <source>
        <dbReference type="ARBA" id="ARBA00022989"/>
    </source>
</evidence>
<dbReference type="Proteomes" id="UP001596056">
    <property type="component" value="Unassembled WGS sequence"/>
</dbReference>
<organism evidence="6 7">
    <name type="scientific">Rubellimicrobium aerolatum</name>
    <dbReference type="NCBI Taxonomy" id="490979"/>
    <lineage>
        <taxon>Bacteria</taxon>
        <taxon>Pseudomonadati</taxon>
        <taxon>Pseudomonadota</taxon>
        <taxon>Alphaproteobacteria</taxon>
        <taxon>Rhodobacterales</taxon>
        <taxon>Roseobacteraceae</taxon>
        <taxon>Rubellimicrobium</taxon>
    </lineage>
</organism>
<reference evidence="7" key="1">
    <citation type="journal article" date="2019" name="Int. J. Syst. Evol. Microbiol.">
        <title>The Global Catalogue of Microorganisms (GCM) 10K type strain sequencing project: providing services to taxonomists for standard genome sequencing and annotation.</title>
        <authorList>
            <consortium name="The Broad Institute Genomics Platform"/>
            <consortium name="The Broad Institute Genome Sequencing Center for Infectious Disease"/>
            <person name="Wu L."/>
            <person name="Ma J."/>
        </authorList>
    </citation>
    <scope>NUCLEOTIDE SEQUENCE [LARGE SCALE GENOMIC DNA]</scope>
    <source>
        <strain evidence="7">KACC 11588</strain>
    </source>
</reference>
<gene>
    <name evidence="6" type="ORF">ACFPOC_12515</name>
</gene>
<name>A0ABW0SF07_9RHOB</name>
<evidence type="ECO:0000256" key="1">
    <source>
        <dbReference type="ARBA" id="ARBA00004141"/>
    </source>
</evidence>
<keyword evidence="7" id="KW-1185">Reference proteome</keyword>
<feature type="transmembrane region" description="Helical" evidence="5">
    <location>
        <begin position="6"/>
        <end position="27"/>
    </location>
</feature>